<dbReference type="Proteomes" id="UP000216024">
    <property type="component" value="Unassembled WGS sequence"/>
</dbReference>
<proteinExistence type="inferred from homology"/>
<name>A0A267MDN5_9FIRM</name>
<feature type="transmembrane region" description="Helical" evidence="8">
    <location>
        <begin position="212"/>
        <end position="236"/>
    </location>
</feature>
<accession>A0A267MDN5</accession>
<keyword evidence="3" id="KW-1003">Cell membrane</keyword>
<dbReference type="OrthoDB" id="9807568at2"/>
<feature type="transmembrane region" description="Helical" evidence="8">
    <location>
        <begin position="167"/>
        <end position="192"/>
    </location>
</feature>
<dbReference type="Pfam" id="PF00361">
    <property type="entry name" value="Proton_antipo_M"/>
    <property type="match status" value="1"/>
</dbReference>
<feature type="transmembrane region" description="Helical" evidence="8">
    <location>
        <begin position="461"/>
        <end position="482"/>
    </location>
</feature>
<keyword evidence="5 8" id="KW-1133">Transmembrane helix</keyword>
<sequence length="489" mass="53338">MNVIRSSPLVIILLLFITAFCMPIIKNNKRVKVLSGTSLGLSFILSIINFINVLNNGGFSYRIGHYDSPWGISFYIGNVEAIMCVVFTLVALLVMVYSYMTIEKEIGKKRVNLYYTLVNLLVGSLLGIVFTNDLFNGFVFLEVSTLAGCGIIVIKDEKENIKATLKYLVLSSLGSGLVLMGIAFIYPVSGYLDMDFIGKSIQSLEGANRNLIVISASLFTIGLGVKSAMFPLHVWLPDAHSSAPSPSSAILSALVLKPPVLFLIKILYKVYKIEVLREMGILNILLVLGSIGMIAGSIFAINQKEVKRVIAYSSVAQMGYVFYGIGLGSKLGVIMAIFHMIGHSLTKSALFLIGGSMIKKTGSKYVKDLKGIGREMPITLGLFTLCALSMVGIPILPGFISKWKLAIATIESGKIYLMGVILLSSLLNVAYYFPIVINGFFGHENLEGKTYMSKELRKPKIIPIGILVICVILTGVFSIQIIDFIGQGF</sequence>
<comment type="caution">
    <text evidence="10">The sequence shown here is derived from an EMBL/GenBank/DDBJ whole genome shotgun (WGS) entry which is preliminary data.</text>
</comment>
<keyword evidence="11" id="KW-1185">Reference proteome</keyword>
<keyword evidence="4 7" id="KW-0812">Transmembrane</keyword>
<dbReference type="PANTHER" id="PTHR42703">
    <property type="entry name" value="NADH DEHYDROGENASE"/>
    <property type="match status" value="1"/>
</dbReference>
<dbReference type="GO" id="GO:0005886">
    <property type="term" value="C:plasma membrane"/>
    <property type="evidence" value="ECO:0007669"/>
    <property type="project" value="UniProtKB-SubCell"/>
</dbReference>
<dbReference type="AlphaFoldDB" id="A0A267MDN5"/>
<feature type="transmembrane region" description="Helical" evidence="8">
    <location>
        <begin position="309"/>
        <end position="327"/>
    </location>
</feature>
<dbReference type="PANTHER" id="PTHR42703:SF1">
    <property type="entry name" value="NA(+)_H(+) ANTIPORTER SUBUNIT D1"/>
    <property type="match status" value="1"/>
</dbReference>
<evidence type="ECO:0000259" key="9">
    <source>
        <dbReference type="Pfam" id="PF00361"/>
    </source>
</evidence>
<dbReference type="InterPro" id="IPR050586">
    <property type="entry name" value="CPA3_Na-H_Antiporter_D"/>
</dbReference>
<feature type="transmembrane region" description="Helical" evidence="8">
    <location>
        <begin position="74"/>
        <end position="100"/>
    </location>
</feature>
<feature type="transmembrane region" description="Helical" evidence="8">
    <location>
        <begin position="112"/>
        <end position="131"/>
    </location>
</feature>
<gene>
    <name evidence="10" type="ORF">CCE28_19860</name>
</gene>
<comment type="similarity">
    <text evidence="2">Belongs to the CPA3 antiporters (TC 2.A.63) subunit D family.</text>
</comment>
<reference evidence="10 11" key="1">
    <citation type="submission" date="2017-06" db="EMBL/GenBank/DDBJ databases">
        <title>Draft genome sequence of anaerobic fermentative bacterium Anaeromicrobium sediminis DY2726D isolated from West Pacific Ocean sediments.</title>
        <authorList>
            <person name="Zeng X."/>
        </authorList>
    </citation>
    <scope>NUCLEOTIDE SEQUENCE [LARGE SCALE GENOMIC DNA]</scope>
    <source>
        <strain evidence="10 11">DY2726D</strain>
    </source>
</reference>
<evidence type="ECO:0000313" key="11">
    <source>
        <dbReference type="Proteomes" id="UP000216024"/>
    </source>
</evidence>
<evidence type="ECO:0000256" key="5">
    <source>
        <dbReference type="ARBA" id="ARBA00022989"/>
    </source>
</evidence>
<feature type="transmembrane region" description="Helical" evidence="8">
    <location>
        <begin position="415"/>
        <end position="441"/>
    </location>
</feature>
<evidence type="ECO:0000256" key="6">
    <source>
        <dbReference type="ARBA" id="ARBA00023136"/>
    </source>
</evidence>
<feature type="transmembrane region" description="Helical" evidence="8">
    <location>
        <begin position="280"/>
        <end position="302"/>
    </location>
</feature>
<feature type="transmembrane region" description="Helical" evidence="8">
    <location>
        <begin position="248"/>
        <end position="268"/>
    </location>
</feature>
<feature type="transmembrane region" description="Helical" evidence="8">
    <location>
        <begin position="378"/>
        <end position="400"/>
    </location>
</feature>
<dbReference type="EMBL" id="NIBG01000029">
    <property type="protein sequence ID" value="PAB57038.1"/>
    <property type="molecule type" value="Genomic_DNA"/>
</dbReference>
<evidence type="ECO:0000313" key="10">
    <source>
        <dbReference type="EMBL" id="PAB57038.1"/>
    </source>
</evidence>
<evidence type="ECO:0000256" key="4">
    <source>
        <dbReference type="ARBA" id="ARBA00022692"/>
    </source>
</evidence>
<dbReference type="PRINTS" id="PR01434">
    <property type="entry name" value="NADHDHGNASE5"/>
</dbReference>
<dbReference type="RefSeq" id="WP_095135657.1">
    <property type="nucleotide sequence ID" value="NZ_NIBG01000029.1"/>
</dbReference>
<protein>
    <recommendedName>
        <fullName evidence="9">NADH:quinone oxidoreductase/Mrp antiporter transmembrane domain-containing protein</fullName>
    </recommendedName>
</protein>
<evidence type="ECO:0000256" key="2">
    <source>
        <dbReference type="ARBA" id="ARBA00005346"/>
    </source>
</evidence>
<organism evidence="10 11">
    <name type="scientific">Anaeromicrobium sediminis</name>
    <dbReference type="NCBI Taxonomy" id="1478221"/>
    <lineage>
        <taxon>Bacteria</taxon>
        <taxon>Bacillati</taxon>
        <taxon>Bacillota</taxon>
        <taxon>Clostridia</taxon>
        <taxon>Peptostreptococcales</taxon>
        <taxon>Thermotaleaceae</taxon>
        <taxon>Anaeromicrobium</taxon>
    </lineage>
</organism>
<keyword evidence="6 8" id="KW-0472">Membrane</keyword>
<feature type="domain" description="NADH:quinone oxidoreductase/Mrp antiporter transmembrane" evidence="9">
    <location>
        <begin position="132"/>
        <end position="426"/>
    </location>
</feature>
<comment type="subcellular location">
    <subcellularLocation>
        <location evidence="1">Cell membrane</location>
        <topology evidence="1">Multi-pass membrane protein</topology>
    </subcellularLocation>
    <subcellularLocation>
        <location evidence="7">Membrane</location>
        <topology evidence="7">Multi-pass membrane protein</topology>
    </subcellularLocation>
</comment>
<feature type="transmembrane region" description="Helical" evidence="8">
    <location>
        <begin position="37"/>
        <end position="54"/>
    </location>
</feature>
<evidence type="ECO:0000256" key="8">
    <source>
        <dbReference type="SAM" id="Phobius"/>
    </source>
</evidence>
<feature type="transmembrane region" description="Helical" evidence="8">
    <location>
        <begin position="6"/>
        <end position="25"/>
    </location>
</feature>
<evidence type="ECO:0000256" key="1">
    <source>
        <dbReference type="ARBA" id="ARBA00004651"/>
    </source>
</evidence>
<dbReference type="InterPro" id="IPR001750">
    <property type="entry name" value="ND/Mrp_TM"/>
</dbReference>
<evidence type="ECO:0000256" key="3">
    <source>
        <dbReference type="ARBA" id="ARBA00022475"/>
    </source>
</evidence>
<evidence type="ECO:0000256" key="7">
    <source>
        <dbReference type="RuleBase" id="RU000320"/>
    </source>
</evidence>